<comment type="caution">
    <text evidence="3">The sequence shown here is derived from an EMBL/GenBank/DDBJ whole genome shotgun (WGS) entry which is preliminary data.</text>
</comment>
<proteinExistence type="predicted"/>
<accession>A0AAD5QDX1</accession>
<keyword evidence="2" id="KW-0472">Membrane</keyword>
<keyword evidence="4" id="KW-1185">Reference proteome</keyword>
<evidence type="ECO:0000313" key="4">
    <source>
        <dbReference type="Proteomes" id="UP001209570"/>
    </source>
</evidence>
<gene>
    <name evidence="3" type="ORF">P43SY_004774</name>
</gene>
<dbReference type="EMBL" id="JAKCXM010000022">
    <property type="protein sequence ID" value="KAJ0407346.1"/>
    <property type="molecule type" value="Genomic_DNA"/>
</dbReference>
<dbReference type="Proteomes" id="UP001209570">
    <property type="component" value="Unassembled WGS sequence"/>
</dbReference>
<feature type="compositionally biased region" description="Basic and acidic residues" evidence="1">
    <location>
        <begin position="1"/>
        <end position="18"/>
    </location>
</feature>
<feature type="region of interest" description="Disordered" evidence="1">
    <location>
        <begin position="1"/>
        <end position="21"/>
    </location>
</feature>
<name>A0AAD5QDX1_PYTIN</name>
<dbReference type="AlphaFoldDB" id="A0AAD5QDX1"/>
<evidence type="ECO:0000256" key="1">
    <source>
        <dbReference type="SAM" id="MobiDB-lite"/>
    </source>
</evidence>
<organism evidence="3 4">
    <name type="scientific">Pythium insidiosum</name>
    <name type="common">Pythiosis disease agent</name>
    <dbReference type="NCBI Taxonomy" id="114742"/>
    <lineage>
        <taxon>Eukaryota</taxon>
        <taxon>Sar</taxon>
        <taxon>Stramenopiles</taxon>
        <taxon>Oomycota</taxon>
        <taxon>Peronosporomycetes</taxon>
        <taxon>Pythiales</taxon>
        <taxon>Pythiaceae</taxon>
        <taxon>Pythium</taxon>
    </lineage>
</organism>
<evidence type="ECO:0000313" key="3">
    <source>
        <dbReference type="EMBL" id="KAJ0407346.1"/>
    </source>
</evidence>
<protein>
    <recommendedName>
        <fullName evidence="5">Transmembrane protein</fullName>
    </recommendedName>
</protein>
<feature type="transmembrane region" description="Helical" evidence="2">
    <location>
        <begin position="62"/>
        <end position="81"/>
    </location>
</feature>
<sequence length="93" mass="10765">MELRQRSAPRRDAPEAPLKDVSLGPTVYAGERFGKMSERLKRQHRSVPDVNQTANRLMKIRLIALAIALFGVFCVIMWLQYQATQRRNRRKGV</sequence>
<evidence type="ECO:0000256" key="2">
    <source>
        <dbReference type="SAM" id="Phobius"/>
    </source>
</evidence>
<evidence type="ECO:0008006" key="5">
    <source>
        <dbReference type="Google" id="ProtNLM"/>
    </source>
</evidence>
<reference evidence="3" key="1">
    <citation type="submission" date="2021-12" db="EMBL/GenBank/DDBJ databases">
        <title>Prjna785345.</title>
        <authorList>
            <person name="Rujirawat T."/>
            <person name="Krajaejun T."/>
        </authorList>
    </citation>
    <scope>NUCLEOTIDE SEQUENCE</scope>
    <source>
        <strain evidence="3">Pi057C3</strain>
    </source>
</reference>
<keyword evidence="2" id="KW-1133">Transmembrane helix</keyword>
<keyword evidence="2" id="KW-0812">Transmembrane</keyword>